<dbReference type="PANTHER" id="PTHR45138:SF9">
    <property type="entry name" value="DIGUANYLATE CYCLASE DGCM-RELATED"/>
    <property type="match status" value="1"/>
</dbReference>
<dbReference type="PATRIC" id="fig|1193502.14.peg.2902"/>
<dbReference type="SUPFAM" id="SSF55073">
    <property type="entry name" value="Nucleotide cyclase"/>
    <property type="match status" value="1"/>
</dbReference>
<dbReference type="Pfam" id="PF00990">
    <property type="entry name" value="GGDEF"/>
    <property type="match status" value="1"/>
</dbReference>
<dbReference type="RefSeq" id="WP_069479139.1">
    <property type="nucleotide sequence ID" value="NZ_CP017111.1"/>
</dbReference>
<keyword evidence="3" id="KW-1133">Transmembrane helix</keyword>
<dbReference type="GO" id="GO:0005886">
    <property type="term" value="C:plasma membrane"/>
    <property type="evidence" value="ECO:0007669"/>
    <property type="project" value="TreeGrafter"/>
</dbReference>
<feature type="domain" description="GGDEF" evidence="4">
    <location>
        <begin position="347"/>
        <end position="477"/>
    </location>
</feature>
<dbReference type="EMBL" id="CP017111">
    <property type="protein sequence ID" value="AOO66619.1"/>
    <property type="molecule type" value="Genomic_DNA"/>
</dbReference>
<keyword evidence="3" id="KW-0812">Transmembrane</keyword>
<evidence type="ECO:0000256" key="2">
    <source>
        <dbReference type="ARBA" id="ARBA00034247"/>
    </source>
</evidence>
<dbReference type="PANTHER" id="PTHR45138">
    <property type="entry name" value="REGULATORY COMPONENTS OF SENSORY TRANSDUCTION SYSTEM"/>
    <property type="match status" value="1"/>
</dbReference>
<dbReference type="SMART" id="SM00267">
    <property type="entry name" value="GGDEF"/>
    <property type="match status" value="1"/>
</dbReference>
<dbReference type="AlphaFoldDB" id="A0A1D7TNP5"/>
<dbReference type="InterPro" id="IPR000160">
    <property type="entry name" value="GGDEF_dom"/>
</dbReference>
<dbReference type="Gene3D" id="3.30.70.270">
    <property type="match status" value="1"/>
</dbReference>
<evidence type="ECO:0000259" key="4">
    <source>
        <dbReference type="PROSITE" id="PS50887"/>
    </source>
</evidence>
<feature type="transmembrane region" description="Helical" evidence="3">
    <location>
        <begin position="284"/>
        <end position="306"/>
    </location>
</feature>
<evidence type="ECO:0000313" key="6">
    <source>
        <dbReference type="Proteomes" id="UP000094609"/>
    </source>
</evidence>
<protein>
    <recommendedName>
        <fullName evidence="1">diguanylate cyclase</fullName>
        <ecNumber evidence="1">2.7.7.65</ecNumber>
    </recommendedName>
</protein>
<dbReference type="GO" id="GO:1902201">
    <property type="term" value="P:negative regulation of bacterial-type flagellum-dependent cell motility"/>
    <property type="evidence" value="ECO:0007669"/>
    <property type="project" value="TreeGrafter"/>
</dbReference>
<dbReference type="InterPro" id="IPR043128">
    <property type="entry name" value="Rev_trsase/Diguanyl_cyclase"/>
</dbReference>
<dbReference type="FunFam" id="3.30.70.270:FF:000001">
    <property type="entry name" value="Diguanylate cyclase domain protein"/>
    <property type="match status" value="1"/>
</dbReference>
<name>A0A1D7TNP5_9BACT</name>
<dbReference type="Gene3D" id="3.30.450.20">
    <property type="entry name" value="PAS domain"/>
    <property type="match status" value="2"/>
</dbReference>
<accession>A0A1D7TNP5</accession>
<dbReference type="Proteomes" id="UP000094609">
    <property type="component" value="Chromosome"/>
</dbReference>
<keyword evidence="6" id="KW-1185">Reference proteome</keyword>
<reference evidence="6" key="1">
    <citation type="submission" date="2016-08" db="EMBL/GenBank/DDBJ databases">
        <title>Complete genome sequence of the organohalide-respiring Epsilonproteobacterium Sulfurospirillum halorespirans.</title>
        <authorList>
            <person name="Goris T."/>
            <person name="Zimmermann J."/>
            <person name="Schenz B."/>
            <person name="Lemos M."/>
            <person name="Hackermueller J."/>
            <person name="Diekert G."/>
        </authorList>
    </citation>
    <scope>NUCLEOTIDE SEQUENCE [LARGE SCALE GENOMIC DNA]</scope>
    <source>
        <strain>DSM 13726</strain>
        <strain evidence="6">PCE-M2</strain>
    </source>
</reference>
<dbReference type="GO" id="GO:0043709">
    <property type="term" value="P:cell adhesion involved in single-species biofilm formation"/>
    <property type="evidence" value="ECO:0007669"/>
    <property type="project" value="TreeGrafter"/>
</dbReference>
<dbReference type="NCBIfam" id="TIGR00254">
    <property type="entry name" value="GGDEF"/>
    <property type="match status" value="1"/>
</dbReference>
<comment type="catalytic activity">
    <reaction evidence="2">
        <text>2 GTP = 3',3'-c-di-GMP + 2 diphosphate</text>
        <dbReference type="Rhea" id="RHEA:24898"/>
        <dbReference type="ChEBI" id="CHEBI:33019"/>
        <dbReference type="ChEBI" id="CHEBI:37565"/>
        <dbReference type="ChEBI" id="CHEBI:58805"/>
        <dbReference type="EC" id="2.7.7.65"/>
    </reaction>
</comment>
<proteinExistence type="predicted"/>
<dbReference type="CDD" id="cd01949">
    <property type="entry name" value="GGDEF"/>
    <property type="match status" value="1"/>
</dbReference>
<gene>
    <name evidence="5" type="ORF">SHALO_2867</name>
</gene>
<evidence type="ECO:0000256" key="1">
    <source>
        <dbReference type="ARBA" id="ARBA00012528"/>
    </source>
</evidence>
<evidence type="ECO:0000256" key="3">
    <source>
        <dbReference type="SAM" id="Phobius"/>
    </source>
</evidence>
<keyword evidence="3" id="KW-0472">Membrane</keyword>
<dbReference type="EC" id="2.7.7.65" evidence="1"/>
<dbReference type="InterPro" id="IPR050469">
    <property type="entry name" value="Diguanylate_Cyclase"/>
</dbReference>
<sequence>MRLKTKVVLIIAGLLLGVSITGSIINYLKNVRDTQAQLQNTSLPLSVDNIYTEIQQRMIEPLLVSSLMSHDTFLRDWLLEGETDMNGIVRYLTEIQQKYDIFTTFLVSDKTKNYYHARGLIDVVNKENSADAWYFRFMAQPEPYEINLDYNANLSDSLIMFINYKVMNYKNEIIGATGVGVKIMNIETMLNSFKTKYKYDVYFVSEKGEITLFAKGLNKRGNIDTIEGLKEIKESVFKGEKSQFEYKGKEGEYLLNTKYIEKLKLHLFVEINKKEYIGDLKKTFYVNLSISLLVTLLVTLIIIYTINIYQNQLVQLANEDALTGLANRRKFNEQFEKRYKLYKKGVNRLTLLLIDIDDFKEVNDTFGHLVGDDTLMRVAEILRTELRVSDIIARWGGEEFALLLVDVPSQNALEIAQKICHAIREDALLQEILQQKLTVSIGLGELTSLESQDGLVHKVDQALYEAKKAGKDQVIVA</sequence>
<dbReference type="STRING" id="1193502.SHALO_2867"/>
<evidence type="ECO:0000313" key="5">
    <source>
        <dbReference type="EMBL" id="AOO66619.1"/>
    </source>
</evidence>
<dbReference type="KEGG" id="shal:SHALO_2867"/>
<dbReference type="GO" id="GO:0052621">
    <property type="term" value="F:diguanylate cyclase activity"/>
    <property type="evidence" value="ECO:0007669"/>
    <property type="project" value="UniProtKB-EC"/>
</dbReference>
<dbReference type="InterPro" id="IPR029787">
    <property type="entry name" value="Nucleotide_cyclase"/>
</dbReference>
<dbReference type="PROSITE" id="PS50887">
    <property type="entry name" value="GGDEF"/>
    <property type="match status" value="1"/>
</dbReference>
<organism evidence="5 6">
    <name type="scientific">Sulfurospirillum halorespirans DSM 13726</name>
    <dbReference type="NCBI Taxonomy" id="1193502"/>
    <lineage>
        <taxon>Bacteria</taxon>
        <taxon>Pseudomonadati</taxon>
        <taxon>Campylobacterota</taxon>
        <taxon>Epsilonproteobacteria</taxon>
        <taxon>Campylobacterales</taxon>
        <taxon>Sulfurospirillaceae</taxon>
        <taxon>Sulfurospirillum</taxon>
    </lineage>
</organism>